<keyword evidence="3" id="KW-1185">Reference proteome</keyword>
<evidence type="ECO:0000259" key="1">
    <source>
        <dbReference type="Pfam" id="PF06974"/>
    </source>
</evidence>
<gene>
    <name evidence="2" type="ORF">POPTR_019G071100</name>
</gene>
<protein>
    <recommendedName>
        <fullName evidence="1">O-acyltransferase WSD1 C-terminal domain-containing protein</fullName>
    </recommendedName>
</protein>
<evidence type="ECO:0000313" key="3">
    <source>
        <dbReference type="Proteomes" id="UP000006729"/>
    </source>
</evidence>
<dbReference type="InParanoid" id="A0A2K1WQW9"/>
<evidence type="ECO:0000313" key="2">
    <source>
        <dbReference type="EMBL" id="PNS90930.1"/>
    </source>
</evidence>
<accession>A0A2K1WQW9</accession>
<dbReference type="Proteomes" id="UP000006729">
    <property type="component" value="Chromosome 19"/>
</dbReference>
<organism evidence="2 3">
    <name type="scientific">Populus trichocarpa</name>
    <name type="common">Western balsam poplar</name>
    <name type="synonym">Populus balsamifera subsp. trichocarpa</name>
    <dbReference type="NCBI Taxonomy" id="3694"/>
    <lineage>
        <taxon>Eukaryota</taxon>
        <taxon>Viridiplantae</taxon>
        <taxon>Streptophyta</taxon>
        <taxon>Embryophyta</taxon>
        <taxon>Tracheophyta</taxon>
        <taxon>Spermatophyta</taxon>
        <taxon>Magnoliopsida</taxon>
        <taxon>eudicotyledons</taxon>
        <taxon>Gunneridae</taxon>
        <taxon>Pentapetalae</taxon>
        <taxon>rosids</taxon>
        <taxon>fabids</taxon>
        <taxon>Malpighiales</taxon>
        <taxon>Salicaceae</taxon>
        <taxon>Saliceae</taxon>
        <taxon>Populus</taxon>
    </lineage>
</organism>
<dbReference type="Pfam" id="PF06974">
    <property type="entry name" value="WS_DGAT_C"/>
    <property type="match status" value="1"/>
</dbReference>
<dbReference type="AlphaFoldDB" id="A0A2K1WQW9"/>
<sequence>MIHVVSYANKFNIILSVDEGIFSCPHQFCDDLEESLKLIKDVVITIHNCVYFSLLYRGICFH</sequence>
<feature type="domain" description="O-acyltransferase WSD1 C-terminal" evidence="1">
    <location>
        <begin position="1"/>
        <end position="40"/>
    </location>
</feature>
<proteinExistence type="predicted"/>
<dbReference type="InterPro" id="IPR009721">
    <property type="entry name" value="O-acyltransferase_WSD1_C"/>
</dbReference>
<reference evidence="2 3" key="1">
    <citation type="journal article" date="2006" name="Science">
        <title>The genome of black cottonwood, Populus trichocarpa (Torr. &amp; Gray).</title>
        <authorList>
            <person name="Tuskan G.A."/>
            <person name="Difazio S."/>
            <person name="Jansson S."/>
            <person name="Bohlmann J."/>
            <person name="Grigoriev I."/>
            <person name="Hellsten U."/>
            <person name="Putnam N."/>
            <person name="Ralph S."/>
            <person name="Rombauts S."/>
            <person name="Salamov A."/>
            <person name="Schein J."/>
            <person name="Sterck L."/>
            <person name="Aerts A."/>
            <person name="Bhalerao R.R."/>
            <person name="Bhalerao R.P."/>
            <person name="Blaudez D."/>
            <person name="Boerjan W."/>
            <person name="Brun A."/>
            <person name="Brunner A."/>
            <person name="Busov V."/>
            <person name="Campbell M."/>
            <person name="Carlson J."/>
            <person name="Chalot M."/>
            <person name="Chapman J."/>
            <person name="Chen G.L."/>
            <person name="Cooper D."/>
            <person name="Coutinho P.M."/>
            <person name="Couturier J."/>
            <person name="Covert S."/>
            <person name="Cronk Q."/>
            <person name="Cunningham R."/>
            <person name="Davis J."/>
            <person name="Degroeve S."/>
            <person name="Dejardin A."/>
            <person name="Depamphilis C."/>
            <person name="Detter J."/>
            <person name="Dirks B."/>
            <person name="Dubchak I."/>
            <person name="Duplessis S."/>
            <person name="Ehlting J."/>
            <person name="Ellis B."/>
            <person name="Gendler K."/>
            <person name="Goodstein D."/>
            <person name="Gribskov M."/>
            <person name="Grimwood J."/>
            <person name="Groover A."/>
            <person name="Gunter L."/>
            <person name="Hamberger B."/>
            <person name="Heinze B."/>
            <person name="Helariutta Y."/>
            <person name="Henrissat B."/>
            <person name="Holligan D."/>
            <person name="Holt R."/>
            <person name="Huang W."/>
            <person name="Islam-Faridi N."/>
            <person name="Jones S."/>
            <person name="Jones-Rhoades M."/>
            <person name="Jorgensen R."/>
            <person name="Joshi C."/>
            <person name="Kangasjarvi J."/>
            <person name="Karlsson J."/>
            <person name="Kelleher C."/>
            <person name="Kirkpatrick R."/>
            <person name="Kirst M."/>
            <person name="Kohler A."/>
            <person name="Kalluri U."/>
            <person name="Larimer F."/>
            <person name="Leebens-Mack J."/>
            <person name="Leple J.C."/>
            <person name="Locascio P."/>
            <person name="Lou Y."/>
            <person name="Lucas S."/>
            <person name="Martin F."/>
            <person name="Montanini B."/>
            <person name="Napoli C."/>
            <person name="Nelson D.R."/>
            <person name="Nelson C."/>
            <person name="Nieminen K."/>
            <person name="Nilsson O."/>
            <person name="Pereda V."/>
            <person name="Peter G."/>
            <person name="Philippe R."/>
            <person name="Pilate G."/>
            <person name="Poliakov A."/>
            <person name="Razumovskaya J."/>
            <person name="Richardson P."/>
            <person name="Rinaldi C."/>
            <person name="Ritland K."/>
            <person name="Rouze P."/>
            <person name="Ryaboy D."/>
            <person name="Schmutz J."/>
            <person name="Schrader J."/>
            <person name="Segerman B."/>
            <person name="Shin H."/>
            <person name="Siddiqui A."/>
            <person name="Sterky F."/>
            <person name="Terry A."/>
            <person name="Tsai C.J."/>
            <person name="Uberbacher E."/>
            <person name="Unneberg P."/>
            <person name="Vahala J."/>
            <person name="Wall K."/>
            <person name="Wessler S."/>
            <person name="Yang G."/>
            <person name="Yin T."/>
            <person name="Douglas C."/>
            <person name="Marra M."/>
            <person name="Sandberg G."/>
            <person name="Van de Peer Y."/>
            <person name="Rokhsar D."/>
        </authorList>
    </citation>
    <scope>NUCLEOTIDE SEQUENCE [LARGE SCALE GENOMIC DNA]</scope>
    <source>
        <strain evidence="3">cv. Nisqually</strain>
    </source>
</reference>
<dbReference type="EMBL" id="CM009308">
    <property type="protein sequence ID" value="PNS90930.1"/>
    <property type="molecule type" value="Genomic_DNA"/>
</dbReference>
<name>A0A2K1WQW9_POPTR</name>